<keyword evidence="2" id="KW-0472">Membrane</keyword>
<proteinExistence type="predicted"/>
<evidence type="ECO:0000256" key="2">
    <source>
        <dbReference type="SAM" id="Phobius"/>
    </source>
</evidence>
<accession>A0A1H1RE84</accession>
<keyword evidence="2" id="KW-0812">Transmembrane</keyword>
<dbReference type="AlphaFoldDB" id="A0A1H1RE84"/>
<feature type="transmembrane region" description="Helical" evidence="2">
    <location>
        <begin position="107"/>
        <end position="128"/>
    </location>
</feature>
<evidence type="ECO:0000256" key="1">
    <source>
        <dbReference type="SAM" id="MobiDB-lite"/>
    </source>
</evidence>
<dbReference type="InterPro" id="IPR045713">
    <property type="entry name" value="DUF6069"/>
</dbReference>
<dbReference type="eggNOG" id="ENOG5032RVX">
    <property type="taxonomic scope" value="Bacteria"/>
</dbReference>
<gene>
    <name evidence="3" type="ORF">SAMN04489860_1333</name>
</gene>
<name>A0A1H1RE84_9CELL</name>
<dbReference type="EMBL" id="LT629776">
    <property type="protein sequence ID" value="SDS33992.1"/>
    <property type="molecule type" value="Genomic_DNA"/>
</dbReference>
<dbReference type="RefSeq" id="WP_083372022.1">
    <property type="nucleotide sequence ID" value="NZ_LT629776.1"/>
</dbReference>
<sequence>MSYPDEGPEPTRRIPRVPANENPPASYPVESAGPQQQPAPTQEPEEFVSTPSTPVIDAKRFVGGTLATAAVAALVGYVATVVLESVFNLDVIAPPNPFGASTDAGAFAVAGALLTFLAAGVLVLLALIAPRPRLFFGWLMFLVVALTASLPFAWTDDTITAAFTSALNLLIGIAVWSLLTGTAAKTIRPRRSY</sequence>
<keyword evidence="4" id="KW-1185">Reference proteome</keyword>
<feature type="region of interest" description="Disordered" evidence="1">
    <location>
        <begin position="1"/>
        <end position="49"/>
    </location>
</feature>
<dbReference type="STRING" id="545619.SAMN04489860_1333"/>
<organism evidence="3 4">
    <name type="scientific">Paraoerskovia marina</name>
    <dbReference type="NCBI Taxonomy" id="545619"/>
    <lineage>
        <taxon>Bacteria</taxon>
        <taxon>Bacillati</taxon>
        <taxon>Actinomycetota</taxon>
        <taxon>Actinomycetes</taxon>
        <taxon>Micrococcales</taxon>
        <taxon>Cellulomonadaceae</taxon>
        <taxon>Paraoerskovia</taxon>
    </lineage>
</organism>
<dbReference type="OrthoDB" id="4868427at2"/>
<protein>
    <submittedName>
        <fullName evidence="3">Uncharacterized protein</fullName>
    </submittedName>
</protein>
<evidence type="ECO:0000313" key="3">
    <source>
        <dbReference type="EMBL" id="SDS33992.1"/>
    </source>
</evidence>
<dbReference type="Proteomes" id="UP000185663">
    <property type="component" value="Chromosome I"/>
</dbReference>
<feature type="transmembrane region" description="Helical" evidence="2">
    <location>
        <begin position="160"/>
        <end position="184"/>
    </location>
</feature>
<feature type="transmembrane region" description="Helical" evidence="2">
    <location>
        <begin position="66"/>
        <end position="87"/>
    </location>
</feature>
<keyword evidence="2" id="KW-1133">Transmembrane helix</keyword>
<dbReference type="Pfam" id="PF19545">
    <property type="entry name" value="DUF6069"/>
    <property type="match status" value="1"/>
</dbReference>
<reference evidence="3 4" key="1">
    <citation type="submission" date="2016-10" db="EMBL/GenBank/DDBJ databases">
        <authorList>
            <person name="de Groot N.N."/>
        </authorList>
    </citation>
    <scope>NUCLEOTIDE SEQUENCE [LARGE SCALE GENOMIC DNA]</scope>
    <source>
        <strain evidence="3 4">DSM 22126</strain>
    </source>
</reference>
<evidence type="ECO:0000313" key="4">
    <source>
        <dbReference type="Proteomes" id="UP000185663"/>
    </source>
</evidence>
<feature type="transmembrane region" description="Helical" evidence="2">
    <location>
        <begin position="135"/>
        <end position="154"/>
    </location>
</feature>